<evidence type="ECO:0000259" key="8">
    <source>
        <dbReference type="PROSITE" id="PS51471"/>
    </source>
</evidence>
<keyword evidence="6" id="KW-0408">Iron</keyword>
<dbReference type="GO" id="GO:0016705">
    <property type="term" value="F:oxidoreductase activity, acting on paired donors, with incorporation or reduction of molecular oxygen"/>
    <property type="evidence" value="ECO:0007669"/>
    <property type="project" value="InterPro"/>
</dbReference>
<dbReference type="GO" id="GO:0051213">
    <property type="term" value="F:dioxygenase activity"/>
    <property type="evidence" value="ECO:0007669"/>
    <property type="project" value="UniProtKB-KW"/>
</dbReference>
<evidence type="ECO:0000256" key="5">
    <source>
        <dbReference type="ARBA" id="ARBA00023002"/>
    </source>
</evidence>
<dbReference type="GO" id="GO:0005506">
    <property type="term" value="F:iron ion binding"/>
    <property type="evidence" value="ECO:0007669"/>
    <property type="project" value="InterPro"/>
</dbReference>
<evidence type="ECO:0000256" key="4">
    <source>
        <dbReference type="ARBA" id="ARBA00022964"/>
    </source>
</evidence>
<accession>A0A1S3FRM6</accession>
<reference evidence="10" key="1">
    <citation type="submission" date="2025-08" db="UniProtKB">
        <authorList>
            <consortium name="RefSeq"/>
        </authorList>
    </citation>
    <scope>IDENTIFICATION</scope>
    <source>
        <tissue evidence="10">Kidney</tissue>
    </source>
</reference>
<dbReference type="Proteomes" id="UP000081671">
    <property type="component" value="Unplaced"/>
</dbReference>
<dbReference type="PROSITE" id="PS51471">
    <property type="entry name" value="FE2OG_OXY"/>
    <property type="match status" value="1"/>
</dbReference>
<dbReference type="FunCoup" id="A0A1S3FRM6">
    <property type="interactions" value="17"/>
</dbReference>
<evidence type="ECO:0000256" key="3">
    <source>
        <dbReference type="ARBA" id="ARBA00022896"/>
    </source>
</evidence>
<dbReference type="Pfam" id="PF25238">
    <property type="entry name" value="OGFOD2-like"/>
    <property type="match status" value="1"/>
</dbReference>
<keyword evidence="9" id="KW-1185">Reference proteome</keyword>
<proteinExistence type="predicted"/>
<dbReference type="KEGG" id="dord:105990618"/>
<evidence type="ECO:0000256" key="1">
    <source>
        <dbReference type="ARBA" id="ARBA00001961"/>
    </source>
</evidence>
<dbReference type="OrthoDB" id="1736837at2759"/>
<organism evidence="9 10">
    <name type="scientific">Dipodomys ordii</name>
    <name type="common">Ord's kangaroo rat</name>
    <dbReference type="NCBI Taxonomy" id="10020"/>
    <lineage>
        <taxon>Eukaryota</taxon>
        <taxon>Metazoa</taxon>
        <taxon>Chordata</taxon>
        <taxon>Craniata</taxon>
        <taxon>Vertebrata</taxon>
        <taxon>Euteleostomi</taxon>
        <taxon>Mammalia</taxon>
        <taxon>Eutheria</taxon>
        <taxon>Euarchontoglires</taxon>
        <taxon>Glires</taxon>
        <taxon>Rodentia</taxon>
        <taxon>Castorimorpha</taxon>
        <taxon>Heteromyidae</taxon>
        <taxon>Dipodomyinae</taxon>
        <taxon>Dipodomys</taxon>
    </lineage>
</organism>
<dbReference type="PANTHER" id="PTHR24014:SF4">
    <property type="entry name" value="2-OXOGLUTARATE AND IRON-DEPENDENT OXYGENASE DOMAIN-CONTAINING PROTEIN 2"/>
    <property type="match status" value="1"/>
</dbReference>
<feature type="domain" description="Fe2OG dioxygenase" evidence="8">
    <location>
        <begin position="445"/>
        <end position="539"/>
    </location>
</feature>
<dbReference type="InterPro" id="IPR006620">
    <property type="entry name" value="Pro_4_hyd_alph"/>
</dbReference>
<keyword evidence="5" id="KW-0560">Oxidoreductase</keyword>
<evidence type="ECO:0000256" key="2">
    <source>
        <dbReference type="ARBA" id="ARBA00022723"/>
    </source>
</evidence>
<keyword evidence="3" id="KW-0847">Vitamin C</keyword>
<dbReference type="GO" id="GO:0031418">
    <property type="term" value="F:L-ascorbic acid binding"/>
    <property type="evidence" value="ECO:0007669"/>
    <property type="project" value="UniProtKB-KW"/>
</dbReference>
<keyword evidence="2" id="KW-0479">Metal-binding</keyword>
<dbReference type="GeneID" id="105990618"/>
<dbReference type="InterPro" id="IPR005123">
    <property type="entry name" value="Oxoglu/Fe-dep_dioxygenase_dom"/>
</dbReference>
<evidence type="ECO:0000313" key="10">
    <source>
        <dbReference type="RefSeq" id="XP_012878512.1"/>
    </source>
</evidence>
<comment type="cofactor">
    <cofactor evidence="1">
        <name>L-ascorbate</name>
        <dbReference type="ChEBI" id="CHEBI:38290"/>
    </cofactor>
</comment>
<sequence>MHLQAESSLSRAVTCFRLSLAYSAAPKRARANWGESAEGETALSWPALAPAQPAALPVLSGSQTICCNAEASGRVSGRAPVRDQEGELLAQRRLGLLPVTARCTTACQPPRPGLGKRVRFLRTVVMASQHNAVGEDDAWGSPAQVRIGEERWREALLVVSIIRSHGGAGASSSSSGDRSGPRPLTTGSDASGAFGPRRSDTFRGRSRNARRGPGVNAHTRTCTHRPGGAQQPEAARRARLLPAPVTPAPQPCLRSRSRGAEAFAQSRCRAFCSQVLRSRGCVSSRDFQRLREELEQEVERRRQLGQKSAARRALIASSYHPARPEIYSSLQDAALAPEFLAASEYSVSPGADLKGLLQRLETVSEEKRIYRVPVFTASFCQALLEELEHFEQSDMPKGRPNTMNNYGMLMSELGLDEPLVTPLRERFLQPLMALLFPEYGGGCLDSHRAFVVKYALGQDLELGCHYDNAELTLNVSLGKAFTGGALYFGGLFQVPTGLTQPLEVEHMVGQGVLHRGGQLHGARPLRTGERWNLVVWLRASAVRNHLCPMCCQKPDLVDDEGFGDGFTRDEPPTVDVCALT</sequence>
<protein>
    <submittedName>
        <fullName evidence="10">2-oxoglutarate and iron-dependent oxygenase domain-containing protein 2</fullName>
    </submittedName>
</protein>
<keyword evidence="4" id="KW-0223">Dioxygenase</keyword>
<dbReference type="STRING" id="10020.ENSDORP00000013770"/>
<evidence type="ECO:0000313" key="9">
    <source>
        <dbReference type="Proteomes" id="UP000081671"/>
    </source>
</evidence>
<dbReference type="InParanoid" id="A0A1S3FRM6"/>
<dbReference type="AlphaFoldDB" id="A0A1S3FRM6"/>
<evidence type="ECO:0000256" key="6">
    <source>
        <dbReference type="ARBA" id="ARBA00023004"/>
    </source>
</evidence>
<gene>
    <name evidence="10" type="primary">Ogfod2</name>
</gene>
<dbReference type="CTD" id="79676"/>
<dbReference type="RefSeq" id="XP_012878512.1">
    <property type="nucleotide sequence ID" value="XM_013023058.1"/>
</dbReference>
<name>A0A1S3FRM6_DIPOR</name>
<feature type="compositionally biased region" description="Low complexity" evidence="7">
    <location>
        <begin position="166"/>
        <end position="178"/>
    </location>
</feature>
<dbReference type="PANTHER" id="PTHR24014">
    <property type="entry name" value="2-OXOGLUTARATE AND IRON-DEPENDENT OXYGENASE DOMAIN-CONTAINING PROTEIN 2"/>
    <property type="match status" value="1"/>
</dbReference>
<feature type="region of interest" description="Disordered" evidence="7">
    <location>
        <begin position="166"/>
        <end position="234"/>
    </location>
</feature>
<dbReference type="SMART" id="SM00702">
    <property type="entry name" value="P4Hc"/>
    <property type="match status" value="1"/>
</dbReference>
<evidence type="ECO:0000256" key="7">
    <source>
        <dbReference type="SAM" id="MobiDB-lite"/>
    </source>
</evidence>
<dbReference type="Gene3D" id="2.60.120.620">
    <property type="entry name" value="q2cbj1_9rhob like domain"/>
    <property type="match status" value="1"/>
</dbReference>